<dbReference type="Proteomes" id="UP000238605">
    <property type="component" value="Unassembled WGS sequence"/>
</dbReference>
<sequence>MPERTPNGHAQAQEAQPAPQAHDPQGHWRDDWKQEDADEAEHFKPLTREQASVLRAKHPPLSPWRVVMAQAVAGLVVAALAWLVTGKGETVVSALIGAAVVVVPGALLARGMTGAPGANPGTVVLRFMVWELVKIVVAVAMLVAAARLVPNLSWLAVLAAMVVCLKVNGAALLWRGRVKQTQTVAAGDR</sequence>
<dbReference type="InterPro" id="IPR005598">
    <property type="entry name" value="ATP_synth_I"/>
</dbReference>
<keyword evidence="2" id="KW-1003">Cell membrane</keyword>
<feature type="compositionally biased region" description="Low complexity" evidence="6">
    <location>
        <begin position="9"/>
        <end position="23"/>
    </location>
</feature>
<feature type="compositionally biased region" description="Basic and acidic residues" evidence="6">
    <location>
        <begin position="24"/>
        <end position="39"/>
    </location>
</feature>
<feature type="transmembrane region" description="Helical" evidence="7">
    <location>
        <begin position="123"/>
        <end position="146"/>
    </location>
</feature>
<dbReference type="OrthoDB" id="9154947at2"/>
<comment type="subcellular location">
    <subcellularLocation>
        <location evidence="1">Cell membrane</location>
        <topology evidence="1">Multi-pass membrane protein</topology>
    </subcellularLocation>
</comment>
<evidence type="ECO:0000256" key="3">
    <source>
        <dbReference type="ARBA" id="ARBA00022692"/>
    </source>
</evidence>
<evidence type="ECO:0000256" key="5">
    <source>
        <dbReference type="ARBA" id="ARBA00023136"/>
    </source>
</evidence>
<dbReference type="RefSeq" id="WP_104303771.1">
    <property type="nucleotide sequence ID" value="NZ_PSNX01000016.1"/>
</dbReference>
<keyword evidence="3 7" id="KW-0812">Transmembrane</keyword>
<evidence type="ECO:0000313" key="9">
    <source>
        <dbReference type="Proteomes" id="UP000238605"/>
    </source>
</evidence>
<dbReference type="AlphaFoldDB" id="A0A2S5SR20"/>
<evidence type="ECO:0000256" key="4">
    <source>
        <dbReference type="ARBA" id="ARBA00022989"/>
    </source>
</evidence>
<accession>A0A2S5SR20</accession>
<proteinExistence type="predicted"/>
<protein>
    <submittedName>
        <fullName evidence="8">ATP synthase subunit I</fullName>
    </submittedName>
</protein>
<evidence type="ECO:0000256" key="6">
    <source>
        <dbReference type="SAM" id="MobiDB-lite"/>
    </source>
</evidence>
<organism evidence="8 9">
    <name type="scientific">Caldimonas caldifontis</name>
    <dbReference type="NCBI Taxonomy" id="1452508"/>
    <lineage>
        <taxon>Bacteria</taxon>
        <taxon>Pseudomonadati</taxon>
        <taxon>Pseudomonadota</taxon>
        <taxon>Betaproteobacteria</taxon>
        <taxon>Burkholderiales</taxon>
        <taxon>Sphaerotilaceae</taxon>
        <taxon>Caldimonas</taxon>
    </lineage>
</organism>
<keyword evidence="4 7" id="KW-1133">Transmembrane helix</keyword>
<name>A0A2S5SR20_9BURK</name>
<evidence type="ECO:0000256" key="1">
    <source>
        <dbReference type="ARBA" id="ARBA00004651"/>
    </source>
</evidence>
<evidence type="ECO:0000256" key="2">
    <source>
        <dbReference type="ARBA" id="ARBA00022475"/>
    </source>
</evidence>
<reference evidence="8 9" key="1">
    <citation type="submission" date="2018-02" db="EMBL/GenBank/DDBJ databases">
        <title>Reclassifiation of [Polyangium] brachysporum DSM 7029 as Guopingzhaonella breviflexa gen. nov., sp. nov., a member of the family Comamonadaceae.</title>
        <authorList>
            <person name="Tang B."/>
        </authorList>
    </citation>
    <scope>NUCLEOTIDE SEQUENCE [LARGE SCALE GENOMIC DNA]</scope>
    <source>
        <strain evidence="8 9">BCRC 80649</strain>
    </source>
</reference>
<comment type="caution">
    <text evidence="8">The sequence shown here is derived from an EMBL/GenBank/DDBJ whole genome shotgun (WGS) entry which is preliminary data.</text>
</comment>
<evidence type="ECO:0000256" key="7">
    <source>
        <dbReference type="SAM" id="Phobius"/>
    </source>
</evidence>
<feature type="transmembrane region" description="Helical" evidence="7">
    <location>
        <begin position="91"/>
        <end position="111"/>
    </location>
</feature>
<feature type="transmembrane region" description="Helical" evidence="7">
    <location>
        <begin position="152"/>
        <end position="174"/>
    </location>
</feature>
<evidence type="ECO:0000313" key="8">
    <source>
        <dbReference type="EMBL" id="PPE65156.1"/>
    </source>
</evidence>
<dbReference type="GO" id="GO:0005886">
    <property type="term" value="C:plasma membrane"/>
    <property type="evidence" value="ECO:0007669"/>
    <property type="project" value="UniProtKB-SubCell"/>
</dbReference>
<feature type="region of interest" description="Disordered" evidence="6">
    <location>
        <begin position="1"/>
        <end position="39"/>
    </location>
</feature>
<keyword evidence="9" id="KW-1185">Reference proteome</keyword>
<dbReference type="EMBL" id="PSNX01000016">
    <property type="protein sequence ID" value="PPE65156.1"/>
    <property type="molecule type" value="Genomic_DNA"/>
</dbReference>
<dbReference type="Pfam" id="PF03899">
    <property type="entry name" value="ATP-synt_I"/>
    <property type="match status" value="1"/>
</dbReference>
<keyword evidence="5 7" id="KW-0472">Membrane</keyword>
<feature type="transmembrane region" description="Helical" evidence="7">
    <location>
        <begin position="64"/>
        <end position="85"/>
    </location>
</feature>
<gene>
    <name evidence="8" type="ORF">C1704_16195</name>
</gene>